<feature type="disulfide bond" evidence="9">
    <location>
        <begin position="88"/>
        <end position="97"/>
    </location>
</feature>
<protein>
    <submittedName>
        <fullName evidence="10">Uncharacterized protein</fullName>
    </submittedName>
</protein>
<keyword evidence="6" id="KW-0472">Membrane</keyword>
<dbReference type="GO" id="GO:0005615">
    <property type="term" value="C:extracellular space"/>
    <property type="evidence" value="ECO:0007669"/>
    <property type="project" value="TreeGrafter"/>
</dbReference>
<dbReference type="SUPFAM" id="SSF57196">
    <property type="entry name" value="EGF/Laminin"/>
    <property type="match status" value="1"/>
</dbReference>
<gene>
    <name evidence="10" type="ORF">Q8A67_010159</name>
</gene>
<comment type="caution">
    <text evidence="9">Lacks conserved residue(s) required for the propagation of feature annotation.</text>
</comment>
<dbReference type="GO" id="GO:0045840">
    <property type="term" value="P:positive regulation of mitotic nuclear division"/>
    <property type="evidence" value="ECO:0007669"/>
    <property type="project" value="TreeGrafter"/>
</dbReference>
<evidence type="ECO:0000256" key="7">
    <source>
        <dbReference type="ARBA" id="ARBA00023157"/>
    </source>
</evidence>
<dbReference type="Proteomes" id="UP001187343">
    <property type="component" value="Unassembled WGS sequence"/>
</dbReference>
<dbReference type="PANTHER" id="PTHR10740:SF10">
    <property type="entry name" value="EPIGEN"/>
    <property type="match status" value="1"/>
</dbReference>
<evidence type="ECO:0000313" key="10">
    <source>
        <dbReference type="EMBL" id="KAK2898741.1"/>
    </source>
</evidence>
<evidence type="ECO:0000256" key="8">
    <source>
        <dbReference type="ARBA" id="ARBA00023180"/>
    </source>
</evidence>
<evidence type="ECO:0000256" key="6">
    <source>
        <dbReference type="ARBA" id="ARBA00023136"/>
    </source>
</evidence>
<comment type="caution">
    <text evidence="10">The sequence shown here is derived from an EMBL/GenBank/DDBJ whole genome shotgun (WGS) entry which is preliminary data.</text>
</comment>
<dbReference type="GO" id="GO:0007173">
    <property type="term" value="P:epidermal growth factor receptor signaling pathway"/>
    <property type="evidence" value="ECO:0007669"/>
    <property type="project" value="TreeGrafter"/>
</dbReference>
<dbReference type="PRINTS" id="PR00009">
    <property type="entry name" value="EGFTGF"/>
</dbReference>
<proteinExistence type="predicted"/>
<organism evidence="10 11">
    <name type="scientific">Cirrhinus molitorella</name>
    <name type="common">mud carp</name>
    <dbReference type="NCBI Taxonomy" id="172907"/>
    <lineage>
        <taxon>Eukaryota</taxon>
        <taxon>Metazoa</taxon>
        <taxon>Chordata</taxon>
        <taxon>Craniata</taxon>
        <taxon>Vertebrata</taxon>
        <taxon>Euteleostomi</taxon>
        <taxon>Actinopterygii</taxon>
        <taxon>Neopterygii</taxon>
        <taxon>Teleostei</taxon>
        <taxon>Ostariophysi</taxon>
        <taxon>Cypriniformes</taxon>
        <taxon>Cyprinidae</taxon>
        <taxon>Labeoninae</taxon>
        <taxon>Labeonini</taxon>
        <taxon>Cirrhinus</taxon>
    </lineage>
</organism>
<dbReference type="GO" id="GO:0005154">
    <property type="term" value="F:epidermal growth factor receptor binding"/>
    <property type="evidence" value="ECO:0007669"/>
    <property type="project" value="TreeGrafter"/>
</dbReference>
<dbReference type="Gene3D" id="2.10.25.10">
    <property type="entry name" value="Laminin"/>
    <property type="match status" value="1"/>
</dbReference>
<dbReference type="GO" id="GO:0016020">
    <property type="term" value="C:membrane"/>
    <property type="evidence" value="ECO:0007669"/>
    <property type="project" value="UniProtKB-SubCell"/>
</dbReference>
<sequence length="155" mass="17131">MTQHMDKRCLHYQVLGLMVVLSVFSGLGDAKEKSEDVILNNTTHSNVGNEEEPQVLAVQRPCRPEHEGFCVNGACTYSPDLDTPICRCDKAYSGVRCEHVMLDTQSLSSPEEIIGIICGVVLLLAFVLALMYCCLMKRCRKSSPPYKNCGSENSV</sequence>
<dbReference type="PROSITE" id="PS50026">
    <property type="entry name" value="EGF_3"/>
    <property type="match status" value="1"/>
</dbReference>
<keyword evidence="2 9" id="KW-0245">EGF-like domain</keyword>
<evidence type="ECO:0000256" key="3">
    <source>
        <dbReference type="ARBA" id="ARBA00022692"/>
    </source>
</evidence>
<evidence type="ECO:0000256" key="4">
    <source>
        <dbReference type="ARBA" id="ARBA00022989"/>
    </source>
</evidence>
<keyword evidence="4" id="KW-1133">Transmembrane helix</keyword>
<dbReference type="PANTHER" id="PTHR10740">
    <property type="entry name" value="TRANSFORMING GROWTH FACTOR ALPHA"/>
    <property type="match status" value="1"/>
</dbReference>
<dbReference type="EMBL" id="JAUYZG010000009">
    <property type="protein sequence ID" value="KAK2898741.1"/>
    <property type="molecule type" value="Genomic_DNA"/>
</dbReference>
<name>A0AA88TQ68_9TELE</name>
<dbReference type="InterPro" id="IPR000742">
    <property type="entry name" value="EGF"/>
</dbReference>
<dbReference type="AlphaFoldDB" id="A0AA88TQ68"/>
<dbReference type="PROSITE" id="PS00022">
    <property type="entry name" value="EGF_1"/>
    <property type="match status" value="1"/>
</dbReference>
<evidence type="ECO:0000256" key="9">
    <source>
        <dbReference type="PROSITE-ProRule" id="PRU00076"/>
    </source>
</evidence>
<evidence type="ECO:0000256" key="5">
    <source>
        <dbReference type="ARBA" id="ARBA00023030"/>
    </source>
</evidence>
<keyword evidence="11" id="KW-1185">Reference proteome</keyword>
<keyword evidence="5" id="KW-0339">Growth factor</keyword>
<keyword evidence="8" id="KW-0325">Glycoprotein</keyword>
<evidence type="ECO:0000256" key="1">
    <source>
        <dbReference type="ARBA" id="ARBA00004479"/>
    </source>
</evidence>
<keyword evidence="7 9" id="KW-1015">Disulfide bond</keyword>
<keyword evidence="3" id="KW-0812">Transmembrane</keyword>
<comment type="subcellular location">
    <subcellularLocation>
        <location evidence="1">Membrane</location>
        <topology evidence="1">Single-pass type I membrane protein</topology>
    </subcellularLocation>
</comment>
<evidence type="ECO:0000313" key="11">
    <source>
        <dbReference type="Proteomes" id="UP001187343"/>
    </source>
</evidence>
<dbReference type="GO" id="GO:0008083">
    <property type="term" value="F:growth factor activity"/>
    <property type="evidence" value="ECO:0007669"/>
    <property type="project" value="UniProtKB-KW"/>
</dbReference>
<evidence type="ECO:0000256" key="2">
    <source>
        <dbReference type="ARBA" id="ARBA00022536"/>
    </source>
</evidence>
<accession>A0AA88TQ68</accession>
<reference evidence="10" key="1">
    <citation type="submission" date="2023-08" db="EMBL/GenBank/DDBJ databases">
        <title>Chromosome-level Genome Assembly of mud carp (Cirrhinus molitorella).</title>
        <authorList>
            <person name="Liu H."/>
        </authorList>
    </citation>
    <scope>NUCLEOTIDE SEQUENCE</scope>
    <source>
        <strain evidence="10">Prfri</strain>
        <tissue evidence="10">Muscle</tissue>
    </source>
</reference>
<dbReference type="GO" id="GO:0008284">
    <property type="term" value="P:positive regulation of cell population proliferation"/>
    <property type="evidence" value="ECO:0007669"/>
    <property type="project" value="TreeGrafter"/>
</dbReference>